<sequence length="150" mass="16704">MDSRRIFETPHQEIHVSLIYYLFDKLIVVAGYGHSQPQRSHSCIISLLEENGISDVGEWATGTLTHWTKATAETAASITGVDSDIEFGIRSGTQIDNTIGPKVVRSQRQRRFTFRPCQSSIFSHPYIDNRQIAVRVAALAIRLAPGVPNP</sequence>
<protein>
    <submittedName>
        <fullName evidence="1">Uncharacterized protein</fullName>
    </submittedName>
</protein>
<gene>
    <name evidence="1" type="ORF">EVAR_55154_1</name>
</gene>
<evidence type="ECO:0000313" key="2">
    <source>
        <dbReference type="Proteomes" id="UP000299102"/>
    </source>
</evidence>
<dbReference type="Proteomes" id="UP000299102">
    <property type="component" value="Unassembled WGS sequence"/>
</dbReference>
<reference evidence="1 2" key="1">
    <citation type="journal article" date="2019" name="Commun. Biol.">
        <title>The bagworm genome reveals a unique fibroin gene that provides high tensile strength.</title>
        <authorList>
            <person name="Kono N."/>
            <person name="Nakamura H."/>
            <person name="Ohtoshi R."/>
            <person name="Tomita M."/>
            <person name="Numata K."/>
            <person name="Arakawa K."/>
        </authorList>
    </citation>
    <scope>NUCLEOTIDE SEQUENCE [LARGE SCALE GENOMIC DNA]</scope>
</reference>
<evidence type="ECO:0000313" key="1">
    <source>
        <dbReference type="EMBL" id="GBP72111.1"/>
    </source>
</evidence>
<dbReference type="AlphaFoldDB" id="A0A4C1Y782"/>
<dbReference type="EMBL" id="BGZK01001133">
    <property type="protein sequence ID" value="GBP72111.1"/>
    <property type="molecule type" value="Genomic_DNA"/>
</dbReference>
<name>A0A4C1Y782_EUMVA</name>
<accession>A0A4C1Y782</accession>
<organism evidence="1 2">
    <name type="scientific">Eumeta variegata</name>
    <name type="common">Bagworm moth</name>
    <name type="synonym">Eumeta japonica</name>
    <dbReference type="NCBI Taxonomy" id="151549"/>
    <lineage>
        <taxon>Eukaryota</taxon>
        <taxon>Metazoa</taxon>
        <taxon>Ecdysozoa</taxon>
        <taxon>Arthropoda</taxon>
        <taxon>Hexapoda</taxon>
        <taxon>Insecta</taxon>
        <taxon>Pterygota</taxon>
        <taxon>Neoptera</taxon>
        <taxon>Endopterygota</taxon>
        <taxon>Lepidoptera</taxon>
        <taxon>Glossata</taxon>
        <taxon>Ditrysia</taxon>
        <taxon>Tineoidea</taxon>
        <taxon>Psychidae</taxon>
        <taxon>Oiketicinae</taxon>
        <taxon>Eumeta</taxon>
    </lineage>
</organism>
<keyword evidence="2" id="KW-1185">Reference proteome</keyword>
<proteinExistence type="predicted"/>
<comment type="caution">
    <text evidence="1">The sequence shown here is derived from an EMBL/GenBank/DDBJ whole genome shotgun (WGS) entry which is preliminary data.</text>
</comment>